<dbReference type="Gene3D" id="2.40.170.20">
    <property type="entry name" value="TonB-dependent receptor, beta-barrel domain"/>
    <property type="match status" value="1"/>
</dbReference>
<dbReference type="EMBL" id="CP012669">
    <property type="protein sequence ID" value="ALE15783.1"/>
    <property type="molecule type" value="Genomic_DNA"/>
</dbReference>
<dbReference type="OrthoDB" id="7614575at2"/>
<comment type="subcellular location">
    <subcellularLocation>
        <location evidence="1 9">Cell outer membrane</location>
        <topology evidence="1 9">Multi-pass membrane protein</topology>
    </subcellularLocation>
</comment>
<evidence type="ECO:0000256" key="1">
    <source>
        <dbReference type="ARBA" id="ARBA00004571"/>
    </source>
</evidence>
<protein>
    <submittedName>
        <fullName evidence="15">TonB-dependent receptor</fullName>
    </submittedName>
</protein>
<feature type="domain" description="TonB-dependent receptor-like beta-barrel" evidence="13">
    <location>
        <begin position="375"/>
        <end position="960"/>
    </location>
</feature>
<keyword evidence="5 12" id="KW-0732">Signal</keyword>
<dbReference type="SUPFAM" id="SSF56935">
    <property type="entry name" value="Porins"/>
    <property type="match status" value="1"/>
</dbReference>
<dbReference type="InterPro" id="IPR000531">
    <property type="entry name" value="Beta-barrel_TonB"/>
</dbReference>
<evidence type="ECO:0000256" key="9">
    <source>
        <dbReference type="PROSITE-ProRule" id="PRU01360"/>
    </source>
</evidence>
<dbReference type="InterPro" id="IPR012910">
    <property type="entry name" value="Plug_dom"/>
</dbReference>
<dbReference type="PROSITE" id="PS01156">
    <property type="entry name" value="TONB_DEPENDENT_REC_2"/>
    <property type="match status" value="1"/>
</dbReference>
<evidence type="ECO:0000313" key="16">
    <source>
        <dbReference type="Proteomes" id="UP000057938"/>
    </source>
</evidence>
<evidence type="ECO:0000256" key="6">
    <source>
        <dbReference type="ARBA" id="ARBA00023077"/>
    </source>
</evidence>
<evidence type="ECO:0000256" key="3">
    <source>
        <dbReference type="ARBA" id="ARBA00022452"/>
    </source>
</evidence>
<keyword evidence="8 9" id="KW-0998">Cell outer membrane</keyword>
<dbReference type="InterPro" id="IPR036942">
    <property type="entry name" value="Beta-barrel_TonB_sf"/>
</dbReference>
<dbReference type="PANTHER" id="PTHR47234">
    <property type="match status" value="1"/>
</dbReference>
<dbReference type="Pfam" id="PF07715">
    <property type="entry name" value="Plug"/>
    <property type="match status" value="1"/>
</dbReference>
<dbReference type="STRING" id="361183.AMC99_00472"/>
<keyword evidence="16" id="KW-1185">Reference proteome</keyword>
<accession>A0A0M4MRV6</accession>
<gene>
    <name evidence="15" type="ORF">AMC99_00472</name>
</gene>
<evidence type="ECO:0000256" key="11">
    <source>
        <dbReference type="RuleBase" id="RU003357"/>
    </source>
</evidence>
<evidence type="ECO:0000259" key="13">
    <source>
        <dbReference type="Pfam" id="PF00593"/>
    </source>
</evidence>
<dbReference type="PANTHER" id="PTHR47234:SF1">
    <property type="entry name" value="TONB-DEPENDENT RECEPTOR"/>
    <property type="match status" value="1"/>
</dbReference>
<keyword evidence="15" id="KW-0675">Receptor</keyword>
<keyword evidence="4 9" id="KW-0812">Transmembrane</keyword>
<dbReference type="PATRIC" id="fig|361183.4.peg.466"/>
<feature type="chain" id="PRO_5005798805" evidence="12">
    <location>
        <begin position="28"/>
        <end position="994"/>
    </location>
</feature>
<evidence type="ECO:0000259" key="14">
    <source>
        <dbReference type="Pfam" id="PF07715"/>
    </source>
</evidence>
<keyword evidence="6 11" id="KW-0798">TonB box</keyword>
<comment type="similarity">
    <text evidence="9 11">Belongs to the TonB-dependent receptor family.</text>
</comment>
<dbReference type="InterPro" id="IPR037066">
    <property type="entry name" value="Plug_dom_sf"/>
</dbReference>
<dbReference type="KEGG" id="aep:AMC99_00472"/>
<evidence type="ECO:0000256" key="5">
    <source>
        <dbReference type="ARBA" id="ARBA00022729"/>
    </source>
</evidence>
<evidence type="ECO:0000256" key="12">
    <source>
        <dbReference type="SAM" id="SignalP"/>
    </source>
</evidence>
<dbReference type="Proteomes" id="UP000057938">
    <property type="component" value="Chromosome"/>
</dbReference>
<dbReference type="Pfam" id="PF00593">
    <property type="entry name" value="TonB_dep_Rec_b-barrel"/>
    <property type="match status" value="1"/>
</dbReference>
<evidence type="ECO:0000256" key="10">
    <source>
        <dbReference type="PROSITE-ProRule" id="PRU10144"/>
    </source>
</evidence>
<feature type="domain" description="TonB-dependent receptor plug" evidence="14">
    <location>
        <begin position="57"/>
        <end position="167"/>
    </location>
</feature>
<keyword evidence="2 9" id="KW-0813">Transport</keyword>
<dbReference type="RefSeq" id="WP_061922282.1">
    <property type="nucleotide sequence ID" value="NZ_CP012669.1"/>
</dbReference>
<keyword evidence="3 9" id="KW-1134">Transmembrane beta strand</keyword>
<name>A0A0M4MRV6_9SPHN</name>
<dbReference type="InterPro" id="IPR039426">
    <property type="entry name" value="TonB-dep_rcpt-like"/>
</dbReference>
<organism evidence="15 16">
    <name type="scientific">Altererythrobacter epoxidivorans</name>
    <dbReference type="NCBI Taxonomy" id="361183"/>
    <lineage>
        <taxon>Bacteria</taxon>
        <taxon>Pseudomonadati</taxon>
        <taxon>Pseudomonadota</taxon>
        <taxon>Alphaproteobacteria</taxon>
        <taxon>Sphingomonadales</taxon>
        <taxon>Erythrobacteraceae</taxon>
        <taxon>Altererythrobacter</taxon>
    </lineage>
</organism>
<reference evidence="15 16" key="1">
    <citation type="submission" date="2015-09" db="EMBL/GenBank/DDBJ databases">
        <title>Complete genome sequence of a benzo[a]pyrene-degrading bacterium Altererythrobacter epoxidivorans CGMCC 1.7731T.</title>
        <authorList>
            <person name="Li Z."/>
            <person name="Cheng H."/>
            <person name="Huo Y."/>
            <person name="Xu X."/>
        </authorList>
    </citation>
    <scope>NUCLEOTIDE SEQUENCE [LARGE SCALE GENOMIC DNA]</scope>
    <source>
        <strain evidence="15 16">CGMCC 1.7731</strain>
    </source>
</reference>
<feature type="short sequence motif" description="TonB C-terminal box" evidence="10">
    <location>
        <begin position="977"/>
        <end position="994"/>
    </location>
</feature>
<dbReference type="AlphaFoldDB" id="A0A0M4MRV6"/>
<sequence length="994" mass="106488">MKFKTRFLIGSMLAMPLATFAGGTALAQDDGSASDNADDAEIIVTGSYIGGQSEDGALPVDVFRTEELDQRGIDSPLEFVRTLPSVGITLGESNQYAAGGSQGVGSINLRSLGRERTLVLMNGRRFFPEPGDGASDTNLIPMFALERVEVLKDGAATTYGSDAIAGVANFVTRRNFDGVEISGNWQFVNGSDDNYQASILVGKNLGSANLMAGFGYQHRSELATVERSFTQQSYADNPSGWSFLNDVGTYIPKLGPISQGTAGRSLGLGVDGRLLDACESLGGIDGIFPSGASVFPVCRYSYIPFVNLIEEENRYQAYAKMDVDLSDTLRFVADALYSHTDVPELGYSPSYPPTQGPRGPGTAQAFFVPASNPGYATFLQQTFDPTAPGGSFPYASGYASILFNRPFGLTGNPLDERGAGQGGAYNNAWRITAGFEKELGDNLQAELYATYLRSHRKAYSYDIVSDRLQRALNGFGGENCEGTVAGANGCMYFNPFTNARPGNPALGLVNPAYVPGLENDPELIEWLRAKNGTKAFEEQFIVDLVVSGEFDLGLPVKYAVGGQFRNNHFVSRPLNKFSDPDAYPCAIEGDFTCLDDPDDANFPVGAFTFLGQYPAADLSQDIYAVFAEVEIEPVDGLEINGAVRLEDYGGSVGSTFDPKVSARWQLTDWFAMRGSIGTTFRGPLPGDLTPGGPSAVAGIDVLGNNYKATDNFGNPNLKPESGLTYNIGAMLEGGGFSFSVDYWTYELKDLFVDLPIQAIAAAVAPGGTDGQQSVDCSSPFTQFVVFQGGICDSSTIGLDISRIQTRVVNGPKATISGLDFGLNYRGDLGGVRLNAGANATHVLKYKYSDFEYEGLTFSTGYDAAGFANYNRAPGTVSQWRGNAFATFGIGKLNLTYNVLYIQGVTDNRCPATGPCASTPEFGDTNFGREVGDYSQHDLLASFDIDMAGVNFQLTGGVENIFDKDPPAARLEYSYDPYIGSALGRTFKLGGKVRF</sequence>
<keyword evidence="7 9" id="KW-0472">Membrane</keyword>
<evidence type="ECO:0000256" key="2">
    <source>
        <dbReference type="ARBA" id="ARBA00022448"/>
    </source>
</evidence>
<feature type="signal peptide" evidence="12">
    <location>
        <begin position="1"/>
        <end position="27"/>
    </location>
</feature>
<evidence type="ECO:0000256" key="4">
    <source>
        <dbReference type="ARBA" id="ARBA00022692"/>
    </source>
</evidence>
<dbReference type="Gene3D" id="2.170.130.10">
    <property type="entry name" value="TonB-dependent receptor, plug domain"/>
    <property type="match status" value="1"/>
</dbReference>
<proteinExistence type="inferred from homology"/>
<dbReference type="InterPro" id="IPR010917">
    <property type="entry name" value="TonB_rcpt_CS"/>
</dbReference>
<evidence type="ECO:0000256" key="7">
    <source>
        <dbReference type="ARBA" id="ARBA00023136"/>
    </source>
</evidence>
<dbReference type="GO" id="GO:0009279">
    <property type="term" value="C:cell outer membrane"/>
    <property type="evidence" value="ECO:0007669"/>
    <property type="project" value="UniProtKB-SubCell"/>
</dbReference>
<evidence type="ECO:0000256" key="8">
    <source>
        <dbReference type="ARBA" id="ARBA00023237"/>
    </source>
</evidence>
<evidence type="ECO:0000313" key="15">
    <source>
        <dbReference type="EMBL" id="ALE15783.1"/>
    </source>
</evidence>
<dbReference type="PROSITE" id="PS52016">
    <property type="entry name" value="TONB_DEPENDENT_REC_3"/>
    <property type="match status" value="1"/>
</dbReference>